<evidence type="ECO:0000256" key="2">
    <source>
        <dbReference type="ARBA" id="ARBA00023015"/>
    </source>
</evidence>
<dbReference type="EMBL" id="SDLP01000007">
    <property type="protein sequence ID" value="TDL05220.1"/>
    <property type="molecule type" value="Genomic_DNA"/>
</dbReference>
<dbReference type="InterPro" id="IPR036388">
    <property type="entry name" value="WH-like_DNA-bd_sf"/>
</dbReference>
<evidence type="ECO:0000256" key="6">
    <source>
        <dbReference type="RuleBase" id="RU000716"/>
    </source>
</evidence>
<sequence length="230" mass="26130">MYPTFRVRVRGFVSTLLRVWPVHLAPRARLSGGGRGLVDTPPREILSVTDHLGDRTLAAAAAMGERAAFETIVHRYGPLLYGYVRRMISDRDGVDDVVQETFIAAWRQIDNYRGESALKTWLFRICDRKIIDSRRVRYAEPIDDRLIDPIDPSADSNPAVVLSNTEFLAALERALAELPVRQRAVWVLREIDGLTFPQIGVTLKLSPGAARGHHHRAQSTLRLRMQRWQQ</sequence>
<name>A0A4R5X2Y3_9MYCO</name>
<dbReference type="PROSITE" id="PS01063">
    <property type="entry name" value="SIGMA70_ECF"/>
    <property type="match status" value="1"/>
</dbReference>
<evidence type="ECO:0000259" key="8">
    <source>
        <dbReference type="Pfam" id="PF08281"/>
    </source>
</evidence>
<dbReference type="AlphaFoldDB" id="A0A4R5X2Y3"/>
<reference evidence="9 10" key="1">
    <citation type="submission" date="2019-01" db="EMBL/GenBank/DDBJ databases">
        <title>High-quality-draft genome sequences of five non-tuberculosis mycobacteriaceae isolated from a nosocomial environment.</title>
        <authorList>
            <person name="Tiago I."/>
            <person name="Alarico S."/>
            <person name="Pereira S.G."/>
            <person name="Coelho C."/>
            <person name="Maranha A."/>
            <person name="Empadinhas N."/>
        </authorList>
    </citation>
    <scope>NUCLEOTIDE SEQUENCE [LARGE SCALE GENOMIC DNA]</scope>
    <source>
        <strain evidence="9 10">22DIII</strain>
    </source>
</reference>
<proteinExistence type="inferred from homology"/>
<dbReference type="GO" id="GO:0003677">
    <property type="term" value="F:DNA binding"/>
    <property type="evidence" value="ECO:0007669"/>
    <property type="project" value="UniProtKB-KW"/>
</dbReference>
<dbReference type="PANTHER" id="PTHR43133:SF51">
    <property type="entry name" value="RNA POLYMERASE SIGMA FACTOR"/>
    <property type="match status" value="1"/>
</dbReference>
<feature type="domain" description="RNA polymerase sigma factor 70 region 4 type 2" evidence="8">
    <location>
        <begin position="169"/>
        <end position="217"/>
    </location>
</feature>
<dbReference type="Proteomes" id="UP000294952">
    <property type="component" value="Unassembled WGS sequence"/>
</dbReference>
<dbReference type="GO" id="GO:0006352">
    <property type="term" value="P:DNA-templated transcription initiation"/>
    <property type="evidence" value="ECO:0007669"/>
    <property type="project" value="InterPro"/>
</dbReference>
<dbReference type="InterPro" id="IPR013249">
    <property type="entry name" value="RNA_pol_sigma70_r4_t2"/>
</dbReference>
<dbReference type="Gene3D" id="1.10.1740.10">
    <property type="match status" value="1"/>
</dbReference>
<dbReference type="SUPFAM" id="SSF88659">
    <property type="entry name" value="Sigma3 and sigma4 domains of RNA polymerase sigma factors"/>
    <property type="match status" value="1"/>
</dbReference>
<dbReference type="InterPro" id="IPR014284">
    <property type="entry name" value="RNA_pol_sigma-70_dom"/>
</dbReference>
<organism evidence="9 10">
    <name type="scientific">Mycolicibacterium obuense</name>
    <dbReference type="NCBI Taxonomy" id="1807"/>
    <lineage>
        <taxon>Bacteria</taxon>
        <taxon>Bacillati</taxon>
        <taxon>Actinomycetota</taxon>
        <taxon>Actinomycetes</taxon>
        <taxon>Mycobacteriales</taxon>
        <taxon>Mycobacteriaceae</taxon>
        <taxon>Mycolicibacterium</taxon>
    </lineage>
</organism>
<evidence type="ECO:0000313" key="9">
    <source>
        <dbReference type="EMBL" id="TDL05220.1"/>
    </source>
</evidence>
<evidence type="ECO:0000256" key="4">
    <source>
        <dbReference type="ARBA" id="ARBA00023125"/>
    </source>
</evidence>
<evidence type="ECO:0000313" key="10">
    <source>
        <dbReference type="Proteomes" id="UP000294952"/>
    </source>
</evidence>
<dbReference type="InterPro" id="IPR013325">
    <property type="entry name" value="RNA_pol_sigma_r2"/>
</dbReference>
<dbReference type="NCBIfam" id="TIGR02937">
    <property type="entry name" value="sigma70-ECF"/>
    <property type="match status" value="1"/>
</dbReference>
<dbReference type="SUPFAM" id="SSF88946">
    <property type="entry name" value="Sigma2 domain of RNA polymerase sigma factors"/>
    <property type="match status" value="1"/>
</dbReference>
<dbReference type="InterPro" id="IPR039425">
    <property type="entry name" value="RNA_pol_sigma-70-like"/>
</dbReference>
<dbReference type="PANTHER" id="PTHR43133">
    <property type="entry name" value="RNA POLYMERASE ECF-TYPE SIGMA FACTO"/>
    <property type="match status" value="1"/>
</dbReference>
<evidence type="ECO:0000256" key="3">
    <source>
        <dbReference type="ARBA" id="ARBA00023082"/>
    </source>
</evidence>
<dbReference type="InterPro" id="IPR000838">
    <property type="entry name" value="RNA_pol_sigma70_ECF_CS"/>
</dbReference>
<evidence type="ECO:0000259" key="7">
    <source>
        <dbReference type="Pfam" id="PF04542"/>
    </source>
</evidence>
<evidence type="ECO:0000256" key="1">
    <source>
        <dbReference type="ARBA" id="ARBA00010641"/>
    </source>
</evidence>
<gene>
    <name evidence="9" type="ORF">EUA04_20780</name>
</gene>
<dbReference type="InterPro" id="IPR007627">
    <property type="entry name" value="RNA_pol_sigma70_r2"/>
</dbReference>
<dbReference type="CDD" id="cd06171">
    <property type="entry name" value="Sigma70_r4"/>
    <property type="match status" value="1"/>
</dbReference>
<keyword evidence="5 6" id="KW-0804">Transcription</keyword>
<comment type="similarity">
    <text evidence="1 6">Belongs to the sigma-70 factor family. ECF subfamily.</text>
</comment>
<comment type="caution">
    <text evidence="9">The sequence shown here is derived from an EMBL/GenBank/DDBJ whole genome shotgun (WGS) entry which is preliminary data.</text>
</comment>
<accession>A0A4R5X2Y3</accession>
<dbReference type="InterPro" id="IPR013324">
    <property type="entry name" value="RNA_pol_sigma_r3/r4-like"/>
</dbReference>
<dbReference type="Gene3D" id="1.10.10.10">
    <property type="entry name" value="Winged helix-like DNA-binding domain superfamily/Winged helix DNA-binding domain"/>
    <property type="match status" value="1"/>
</dbReference>
<dbReference type="GO" id="GO:0016987">
    <property type="term" value="F:sigma factor activity"/>
    <property type="evidence" value="ECO:0007669"/>
    <property type="project" value="UniProtKB-KW"/>
</dbReference>
<keyword evidence="2 6" id="KW-0805">Transcription regulation</keyword>
<feature type="domain" description="RNA polymerase sigma-70 region 2" evidence="7">
    <location>
        <begin position="73"/>
        <end position="135"/>
    </location>
</feature>
<keyword evidence="4 6" id="KW-0238">DNA-binding</keyword>
<dbReference type="Pfam" id="PF08281">
    <property type="entry name" value="Sigma70_r4_2"/>
    <property type="match status" value="1"/>
</dbReference>
<dbReference type="Pfam" id="PF04542">
    <property type="entry name" value="Sigma70_r2"/>
    <property type="match status" value="1"/>
</dbReference>
<evidence type="ECO:0000256" key="5">
    <source>
        <dbReference type="ARBA" id="ARBA00023163"/>
    </source>
</evidence>
<keyword evidence="3 6" id="KW-0731">Sigma factor</keyword>
<protein>
    <recommendedName>
        <fullName evidence="6">RNA polymerase sigma factor</fullName>
    </recommendedName>
</protein>
<dbReference type="GO" id="GO:0006950">
    <property type="term" value="P:response to stress"/>
    <property type="evidence" value="ECO:0007669"/>
    <property type="project" value="UniProtKB-ARBA"/>
</dbReference>